<comment type="caution">
    <text evidence="8">The sequence shown here is derived from an EMBL/GenBank/DDBJ whole genome shotgun (WGS) entry which is preliminary data.</text>
</comment>
<evidence type="ECO:0000256" key="5">
    <source>
        <dbReference type="ARBA" id="ARBA00022989"/>
    </source>
</evidence>
<dbReference type="PANTHER" id="PTHR43663:SF1">
    <property type="entry name" value="CHROMATE TRANSPORTER"/>
    <property type="match status" value="1"/>
</dbReference>
<dbReference type="GO" id="GO:0005886">
    <property type="term" value="C:plasma membrane"/>
    <property type="evidence" value="ECO:0007669"/>
    <property type="project" value="UniProtKB-SubCell"/>
</dbReference>
<protein>
    <submittedName>
        <fullName evidence="8">Chromate transporter</fullName>
    </submittedName>
</protein>
<evidence type="ECO:0000256" key="2">
    <source>
        <dbReference type="ARBA" id="ARBA00005262"/>
    </source>
</evidence>
<dbReference type="AlphaFoldDB" id="A0A7C3YX29"/>
<comment type="subcellular location">
    <subcellularLocation>
        <location evidence="1">Cell membrane</location>
        <topology evidence="1">Multi-pass membrane protein</topology>
    </subcellularLocation>
</comment>
<reference evidence="8" key="1">
    <citation type="journal article" date="2020" name="mSystems">
        <title>Genome- and Community-Level Interaction Insights into Carbon Utilization and Element Cycling Functions of Hydrothermarchaeota in Hydrothermal Sediment.</title>
        <authorList>
            <person name="Zhou Z."/>
            <person name="Liu Y."/>
            <person name="Xu W."/>
            <person name="Pan J."/>
            <person name="Luo Z.H."/>
            <person name="Li M."/>
        </authorList>
    </citation>
    <scope>NUCLEOTIDE SEQUENCE [LARGE SCALE GENOMIC DNA]</scope>
    <source>
        <strain evidence="8">SpSt-897</strain>
    </source>
</reference>
<keyword evidence="5 7" id="KW-1133">Transmembrane helix</keyword>
<feature type="transmembrane region" description="Helical" evidence="7">
    <location>
        <begin position="69"/>
        <end position="93"/>
    </location>
</feature>
<dbReference type="InterPro" id="IPR003370">
    <property type="entry name" value="Chromate_transpt"/>
</dbReference>
<sequence>MELLRLAMVLFVINALTIGGGYAMIPLLQREFVDHYHWLTNKEFIDAIAIGQLTPGPLTVMNAFMGFKIAGLAGALVAMAASYLPCIIIVTTVTKYYLQYKELWVVKAAFAGIKPAVVGLLAAVLFFLSNGSVINPLTKGIAVVSFALLTFTKLDPTFIIVGAGILGALVVK</sequence>
<evidence type="ECO:0000256" key="1">
    <source>
        <dbReference type="ARBA" id="ARBA00004651"/>
    </source>
</evidence>
<feature type="transmembrane region" description="Helical" evidence="7">
    <location>
        <begin position="140"/>
        <end position="171"/>
    </location>
</feature>
<proteinExistence type="inferred from homology"/>
<dbReference type="PANTHER" id="PTHR43663">
    <property type="entry name" value="CHROMATE TRANSPORT PROTEIN-RELATED"/>
    <property type="match status" value="1"/>
</dbReference>
<gene>
    <name evidence="8" type="ORF">ENW96_01570</name>
</gene>
<keyword evidence="6 7" id="KW-0472">Membrane</keyword>
<evidence type="ECO:0000256" key="6">
    <source>
        <dbReference type="ARBA" id="ARBA00023136"/>
    </source>
</evidence>
<evidence type="ECO:0000256" key="7">
    <source>
        <dbReference type="SAM" id="Phobius"/>
    </source>
</evidence>
<feature type="transmembrane region" description="Helical" evidence="7">
    <location>
        <begin position="7"/>
        <end position="28"/>
    </location>
</feature>
<dbReference type="EMBL" id="DTMF01000042">
    <property type="protein sequence ID" value="HGF33064.1"/>
    <property type="molecule type" value="Genomic_DNA"/>
</dbReference>
<feature type="transmembrane region" description="Helical" evidence="7">
    <location>
        <begin position="105"/>
        <end position="128"/>
    </location>
</feature>
<dbReference type="GO" id="GO:0015109">
    <property type="term" value="F:chromate transmembrane transporter activity"/>
    <property type="evidence" value="ECO:0007669"/>
    <property type="project" value="InterPro"/>
</dbReference>
<evidence type="ECO:0000256" key="3">
    <source>
        <dbReference type="ARBA" id="ARBA00022475"/>
    </source>
</evidence>
<keyword evidence="3" id="KW-1003">Cell membrane</keyword>
<evidence type="ECO:0000313" key="8">
    <source>
        <dbReference type="EMBL" id="HGF33064.1"/>
    </source>
</evidence>
<dbReference type="InterPro" id="IPR052518">
    <property type="entry name" value="CHR_Transporter"/>
</dbReference>
<keyword evidence="4 7" id="KW-0812">Transmembrane</keyword>
<organism evidence="8">
    <name type="scientific">Desulfobacca acetoxidans</name>
    <dbReference type="NCBI Taxonomy" id="60893"/>
    <lineage>
        <taxon>Bacteria</taxon>
        <taxon>Pseudomonadati</taxon>
        <taxon>Thermodesulfobacteriota</taxon>
        <taxon>Desulfobaccia</taxon>
        <taxon>Desulfobaccales</taxon>
        <taxon>Desulfobaccaceae</taxon>
        <taxon>Desulfobacca</taxon>
    </lineage>
</organism>
<name>A0A7C3YX29_9BACT</name>
<dbReference type="Pfam" id="PF02417">
    <property type="entry name" value="Chromate_transp"/>
    <property type="match status" value="1"/>
</dbReference>
<comment type="similarity">
    <text evidence="2">Belongs to the chromate ion transporter (CHR) (TC 2.A.51) family.</text>
</comment>
<accession>A0A7C3YX29</accession>
<evidence type="ECO:0000256" key="4">
    <source>
        <dbReference type="ARBA" id="ARBA00022692"/>
    </source>
</evidence>